<evidence type="ECO:0000256" key="1">
    <source>
        <dbReference type="SAM" id="MobiDB-lite"/>
    </source>
</evidence>
<feature type="compositionally biased region" description="Low complexity" evidence="1">
    <location>
        <begin position="1"/>
        <end position="18"/>
    </location>
</feature>
<protein>
    <submittedName>
        <fullName evidence="2">Uncharacterized protein DUF983 associated with cytochrome c oxidase</fullName>
    </submittedName>
</protein>
<feature type="region of interest" description="Disordered" evidence="1">
    <location>
        <begin position="1"/>
        <end position="30"/>
    </location>
</feature>
<feature type="non-terminal residue" evidence="2">
    <location>
        <position position="1"/>
    </location>
</feature>
<feature type="non-terminal residue" evidence="2">
    <location>
        <position position="124"/>
    </location>
</feature>
<accession>A0A6J4TLK0</accession>
<feature type="compositionally biased region" description="Basic and acidic residues" evidence="1">
    <location>
        <begin position="59"/>
        <end position="71"/>
    </location>
</feature>
<dbReference type="EMBL" id="CADCWA010000158">
    <property type="protein sequence ID" value="CAA9526385.1"/>
    <property type="molecule type" value="Genomic_DNA"/>
</dbReference>
<feature type="region of interest" description="Disordered" evidence="1">
    <location>
        <begin position="48"/>
        <end position="78"/>
    </location>
</feature>
<gene>
    <name evidence="2" type="ORF">AVDCRST_MAG31-1968</name>
</gene>
<organism evidence="2">
    <name type="scientific">uncultured Sphingomonas sp</name>
    <dbReference type="NCBI Taxonomy" id="158754"/>
    <lineage>
        <taxon>Bacteria</taxon>
        <taxon>Pseudomonadati</taxon>
        <taxon>Pseudomonadota</taxon>
        <taxon>Alphaproteobacteria</taxon>
        <taxon>Sphingomonadales</taxon>
        <taxon>Sphingomonadaceae</taxon>
        <taxon>Sphingomonas</taxon>
        <taxon>environmental samples</taxon>
    </lineage>
</organism>
<sequence>DRGSGRAPHATAGPGAAGQLPVLRRGKAVSRPGAVRRTLFALRSGLHPIQRRRWSRGVPDPDRGRRADGRRPAARRRGRAALVGAPHMAAGRAPANARRTAARQGLAARCRVPQPRAGRTARPV</sequence>
<proteinExistence type="predicted"/>
<name>A0A6J4TLK0_9SPHN</name>
<evidence type="ECO:0000313" key="2">
    <source>
        <dbReference type="EMBL" id="CAA9526385.1"/>
    </source>
</evidence>
<dbReference type="AlphaFoldDB" id="A0A6J4TLK0"/>
<reference evidence="2" key="1">
    <citation type="submission" date="2020-02" db="EMBL/GenBank/DDBJ databases">
        <authorList>
            <person name="Meier V. D."/>
        </authorList>
    </citation>
    <scope>NUCLEOTIDE SEQUENCE</scope>
    <source>
        <strain evidence="2">AVDCRST_MAG31</strain>
    </source>
</reference>